<feature type="domain" description="Enolpyruvate transferase" evidence="8">
    <location>
        <begin position="8"/>
        <end position="430"/>
    </location>
</feature>
<dbReference type="HAMAP" id="MF_00210">
    <property type="entry name" value="EPSP_synth"/>
    <property type="match status" value="1"/>
</dbReference>
<dbReference type="Gene3D" id="3.65.10.10">
    <property type="entry name" value="Enolpyruvate transferase domain"/>
    <property type="match status" value="2"/>
</dbReference>
<dbReference type="SUPFAM" id="SSF55205">
    <property type="entry name" value="EPT/RTPC-like"/>
    <property type="match status" value="1"/>
</dbReference>
<feature type="binding site" evidence="7">
    <location>
        <position position="173"/>
    </location>
    <ligand>
        <name>3-phosphoshikimate</name>
        <dbReference type="ChEBI" id="CHEBI:145989"/>
    </ligand>
</feature>
<feature type="binding site" evidence="7">
    <location>
        <position position="24"/>
    </location>
    <ligand>
        <name>3-phosphoshikimate</name>
        <dbReference type="ChEBI" id="CHEBI:145989"/>
    </ligand>
</feature>
<feature type="binding site" evidence="7">
    <location>
        <position position="171"/>
    </location>
    <ligand>
        <name>3-phosphoshikimate</name>
        <dbReference type="ChEBI" id="CHEBI:145989"/>
    </ligand>
</feature>
<evidence type="ECO:0000256" key="5">
    <source>
        <dbReference type="ARBA" id="ARBA00023141"/>
    </source>
</evidence>
<dbReference type="InterPro" id="IPR013792">
    <property type="entry name" value="RNA3'P_cycl/enolpyr_Trfase_a/b"/>
</dbReference>
<feature type="binding site" evidence="7">
    <location>
        <position position="127"/>
    </location>
    <ligand>
        <name>phosphoenolpyruvate</name>
        <dbReference type="ChEBI" id="CHEBI:58702"/>
    </ligand>
</feature>
<feature type="active site" description="Proton acceptor" evidence="7">
    <location>
        <position position="320"/>
    </location>
</feature>
<feature type="binding site" evidence="7">
    <location>
        <position position="395"/>
    </location>
    <ligand>
        <name>phosphoenolpyruvate</name>
        <dbReference type="ChEBI" id="CHEBI:58702"/>
    </ligand>
</feature>
<feature type="binding site" evidence="7">
    <location>
        <position position="347"/>
    </location>
    <ligand>
        <name>3-phosphoshikimate</name>
        <dbReference type="ChEBI" id="CHEBI:145989"/>
    </ligand>
</feature>
<dbReference type="InterPro" id="IPR001986">
    <property type="entry name" value="Enolpyruvate_Tfrase_dom"/>
</dbReference>
<comment type="similarity">
    <text evidence="2 7">Belongs to the EPSP synthase family.</text>
</comment>
<feature type="binding site" evidence="7">
    <location>
        <position position="19"/>
    </location>
    <ligand>
        <name>3-phosphoshikimate</name>
        <dbReference type="ChEBI" id="CHEBI:145989"/>
    </ligand>
</feature>
<gene>
    <name evidence="9" type="primary">aroA1</name>
    <name evidence="7" type="synonym">aroA</name>
    <name evidence="9" type="ORF">WFA24289_00292</name>
</gene>
<dbReference type="PANTHER" id="PTHR21090">
    <property type="entry name" value="AROM/DEHYDROQUINATE SYNTHASE"/>
    <property type="match status" value="1"/>
</dbReference>
<feature type="binding site" evidence="7">
    <location>
        <position position="351"/>
    </location>
    <ligand>
        <name>phosphoenolpyruvate</name>
        <dbReference type="ChEBI" id="CHEBI:58702"/>
    </ligand>
</feature>
<feature type="binding site" evidence="7">
    <location>
        <position position="99"/>
    </location>
    <ligand>
        <name>phosphoenolpyruvate</name>
        <dbReference type="ChEBI" id="CHEBI:58702"/>
    </ligand>
</feature>
<dbReference type="InterPro" id="IPR006264">
    <property type="entry name" value="EPSP_synthase"/>
</dbReference>
<evidence type="ECO:0000256" key="6">
    <source>
        <dbReference type="ARBA" id="ARBA00044633"/>
    </source>
</evidence>
<comment type="caution">
    <text evidence="9">The sequence shown here is derived from an EMBL/GenBank/DDBJ whole genome shotgun (WGS) entry which is preliminary data.</text>
</comment>
<dbReference type="PROSITE" id="PS00885">
    <property type="entry name" value="EPSP_SYNTHASE_2"/>
    <property type="match status" value="1"/>
</dbReference>
<comment type="caution">
    <text evidence="7">Lacks conserved residue(s) required for the propagation of feature annotation.</text>
</comment>
<feature type="binding site" evidence="7">
    <location>
        <position position="19"/>
    </location>
    <ligand>
        <name>phosphoenolpyruvate</name>
        <dbReference type="ChEBI" id="CHEBI:58702"/>
    </ligand>
</feature>
<dbReference type="CDD" id="cd01556">
    <property type="entry name" value="EPSP_synthase"/>
    <property type="match status" value="1"/>
</dbReference>
<dbReference type="PANTHER" id="PTHR21090:SF5">
    <property type="entry name" value="PENTAFUNCTIONAL AROM POLYPEPTIDE"/>
    <property type="match status" value="1"/>
</dbReference>
<dbReference type="EMBL" id="CAKKNS010000001">
    <property type="protein sequence ID" value="CAH0415993.1"/>
    <property type="molecule type" value="Genomic_DNA"/>
</dbReference>
<dbReference type="PROSITE" id="PS00104">
    <property type="entry name" value="EPSP_SYNTHASE_1"/>
    <property type="match status" value="1"/>
</dbReference>
<dbReference type="InterPro" id="IPR036968">
    <property type="entry name" value="Enolpyruvate_Tfrase_sf"/>
</dbReference>
<dbReference type="Proteomes" id="UP000789707">
    <property type="component" value="Unassembled WGS sequence"/>
</dbReference>
<comment type="pathway">
    <text evidence="1 7">Metabolic intermediate biosynthesis; chorismate biosynthesis; chorismate from D-erythrose 4-phosphate and phosphoenolpyruvate: step 6/7.</text>
</comment>
<organism evidence="9 10">
    <name type="scientific">Periweissella fabaria</name>
    <dbReference type="NCBI Taxonomy" id="546157"/>
    <lineage>
        <taxon>Bacteria</taxon>
        <taxon>Bacillati</taxon>
        <taxon>Bacillota</taxon>
        <taxon>Bacilli</taxon>
        <taxon>Lactobacillales</taxon>
        <taxon>Lactobacillaceae</taxon>
        <taxon>Periweissella</taxon>
    </lineage>
</organism>
<evidence type="ECO:0000256" key="4">
    <source>
        <dbReference type="ARBA" id="ARBA00022679"/>
    </source>
</evidence>
<name>A0ABM8Z3T1_9LACO</name>
<comment type="function">
    <text evidence="7">Catalyzes the transfer of the enolpyruvyl moiety of phosphoenolpyruvate (PEP) to the 5-hydroxyl of shikimate-3-phosphate (S3P) to produce enolpyruvyl shikimate-3-phosphate and inorganic phosphate.</text>
</comment>
<keyword evidence="5 7" id="KW-0057">Aromatic amino acid biosynthesis</keyword>
<keyword evidence="4 7" id="KW-0808">Transferase</keyword>
<evidence type="ECO:0000313" key="9">
    <source>
        <dbReference type="EMBL" id="CAH0415993.1"/>
    </source>
</evidence>
<dbReference type="RefSeq" id="WP_230096058.1">
    <property type="nucleotide sequence ID" value="NZ_CAKKNS010000001.1"/>
</dbReference>
<keyword evidence="3 7" id="KW-0028">Amino-acid biosynthesis</keyword>
<dbReference type="InterPro" id="IPR023193">
    <property type="entry name" value="EPSP_synthase_CS"/>
</dbReference>
<dbReference type="EC" id="2.5.1.19" evidence="7"/>
<keyword evidence="10" id="KW-1185">Reference proteome</keyword>
<dbReference type="Pfam" id="PF00275">
    <property type="entry name" value="EPSP_synthase"/>
    <property type="match status" value="1"/>
</dbReference>
<evidence type="ECO:0000259" key="8">
    <source>
        <dbReference type="Pfam" id="PF00275"/>
    </source>
</evidence>
<accession>A0ABM8Z3T1</accession>
<proteinExistence type="inferred from homology"/>
<reference evidence="9 10" key="1">
    <citation type="submission" date="2021-11" db="EMBL/GenBank/DDBJ databases">
        <authorList>
            <person name="Depoorter E."/>
        </authorList>
    </citation>
    <scope>NUCLEOTIDE SEQUENCE [LARGE SCALE GENOMIC DNA]</scope>
    <source>
        <strain evidence="9 10">LMG 24289</strain>
    </source>
</reference>
<comment type="subcellular location">
    <subcellularLocation>
        <location evidence="7">Cytoplasm</location>
    </subcellularLocation>
</comment>
<evidence type="ECO:0000256" key="3">
    <source>
        <dbReference type="ARBA" id="ARBA00022605"/>
    </source>
</evidence>
<dbReference type="NCBIfam" id="TIGR01356">
    <property type="entry name" value="aroA"/>
    <property type="match status" value="1"/>
</dbReference>
<dbReference type="PIRSF" id="PIRSF000505">
    <property type="entry name" value="EPSPS"/>
    <property type="match status" value="1"/>
</dbReference>
<evidence type="ECO:0000256" key="7">
    <source>
        <dbReference type="HAMAP-Rule" id="MF_00210"/>
    </source>
</evidence>
<comment type="catalytic activity">
    <reaction evidence="6">
        <text>3-phosphoshikimate + phosphoenolpyruvate = 5-O-(1-carboxyvinyl)-3-phosphoshikimate + phosphate</text>
        <dbReference type="Rhea" id="RHEA:21256"/>
        <dbReference type="ChEBI" id="CHEBI:43474"/>
        <dbReference type="ChEBI" id="CHEBI:57701"/>
        <dbReference type="ChEBI" id="CHEBI:58702"/>
        <dbReference type="ChEBI" id="CHEBI:145989"/>
        <dbReference type="EC" id="2.5.1.19"/>
    </reaction>
    <physiologicalReaction direction="left-to-right" evidence="6">
        <dbReference type="Rhea" id="RHEA:21257"/>
    </physiologicalReaction>
</comment>
<protein>
    <recommendedName>
        <fullName evidence="7">3-phosphoshikimate 1-carboxyvinyltransferase</fullName>
        <ecNumber evidence="7">2.5.1.19</ecNumber>
    </recommendedName>
    <alternativeName>
        <fullName evidence="7">5-enolpyruvylshikimate-3-phosphate synthase</fullName>
        <shortName evidence="7">EPSP synthase</shortName>
        <shortName evidence="7">EPSPS</shortName>
    </alternativeName>
</protein>
<feature type="binding site" evidence="7">
    <location>
        <position position="173"/>
    </location>
    <ligand>
        <name>phosphoenolpyruvate</name>
        <dbReference type="ChEBI" id="CHEBI:58702"/>
    </ligand>
</feature>
<feature type="binding site" evidence="7">
    <location>
        <position position="20"/>
    </location>
    <ligand>
        <name>3-phosphoshikimate</name>
        <dbReference type="ChEBI" id="CHEBI:145989"/>
    </ligand>
</feature>
<keyword evidence="7" id="KW-0963">Cytoplasm</keyword>
<evidence type="ECO:0000313" key="10">
    <source>
        <dbReference type="Proteomes" id="UP000789707"/>
    </source>
</evidence>
<feature type="binding site" evidence="7">
    <location>
        <position position="320"/>
    </location>
    <ligand>
        <name>3-phosphoshikimate</name>
        <dbReference type="ChEBI" id="CHEBI:145989"/>
    </ligand>
</feature>
<sequence length="436" mass="46504">MNPLKTPTLTGTIRPASDKSMTHRALILGALTLGETTILNPLASDDINQTIQALEQLGITITRDDEHACIKVQGLGRRGIQAYVATLATTLAFDFGNSGTTTRLMIGLLAGLNIPAHITGDRSLQRRPMARVVDPLVRLGAQITLTDGHLPLTINQGITATVIDTELQVGSAQVKTALLLAGLGADIPVTVTDSFQTRNHTELMLQAFGVPVTTNGPRIHISAPVTLRPQLINIPGDISSAAFWLVAGSIIPASELTVAHVGVNPTRTGILAVLDRMQAQVTLTHQHVVHGEAVADINIRYTSNLKATTISANEIPQLVDELPIIALLATQATGVTYITGAQELRFKESNRLLAVGQVLQQFGANIQVNDDGFTISGPTSLQVPAGVVDDFGDHRITMLSLIAHLMTGTPHQTPDVSNVNISYPHFIDDLEELLND</sequence>
<comment type="subunit">
    <text evidence="7">Monomer.</text>
</comment>
<evidence type="ECO:0000256" key="2">
    <source>
        <dbReference type="ARBA" id="ARBA00009948"/>
    </source>
</evidence>
<dbReference type="GO" id="GO:0003866">
    <property type="term" value="F:3-phosphoshikimate 1-carboxyvinyltransferase activity"/>
    <property type="evidence" value="ECO:0007669"/>
    <property type="project" value="UniProtKB-EC"/>
</dbReference>
<evidence type="ECO:0000256" key="1">
    <source>
        <dbReference type="ARBA" id="ARBA00004811"/>
    </source>
</evidence>